<organism evidence="8 9">
    <name type="scientific">Niallia hominis</name>
    <dbReference type="NCBI Taxonomy" id="3133173"/>
    <lineage>
        <taxon>Bacteria</taxon>
        <taxon>Bacillati</taxon>
        <taxon>Bacillota</taxon>
        <taxon>Bacilli</taxon>
        <taxon>Bacillales</taxon>
        <taxon>Bacillaceae</taxon>
        <taxon>Niallia</taxon>
    </lineage>
</organism>
<dbReference type="PROSITE" id="PS51198">
    <property type="entry name" value="UVRD_HELICASE_ATP_BIND"/>
    <property type="match status" value="1"/>
</dbReference>
<evidence type="ECO:0000313" key="8">
    <source>
        <dbReference type="EMBL" id="MEQ2465846.1"/>
    </source>
</evidence>
<sequence length="780" mass="91542">MEKGINMEDYSLDELEQEKSRLEYTKNYMNIVLKEAQINQGALQETVRDAISNEEALDSSLSYINYLTNSKFLQLATTELNILKRILDAPYFARIDYQMKGKSQKDVYYLGKTSLFEKDTQKPIIVDWRSPIANVYYDGRLGEVAYEVNEETIEGYLSLKRQFKIEKGNLLHYQDIDLTTTDELLQQSLAGKADQRLTEIISTIQAEQNEIIRADLNRPIIVQGAAGSGKTTIALHRISYFIYNYARYFQPEQLMIIAPNNMFIGYIAEALPDLGVEKIRQTTYLDYVLLCIGKKMKVIQSNKKLLSFINHGNKQEEMIKWLSRYKGSLAYKKVMDHYLSDICEEMSPKEDFRVEKFPLYGAKKLERLFKQEYDYLPLVKRKEKIKGILQADLKRKKKIILTKLEDKYEEALDRALRIKEDEKRKERVVYFLDTKEERLATVKKEASTAVRKYMKTMPTHDLYKYYTRLFEDKELLRKYTEGSLTEKQLDFMIAFQQRILKQKKVEIEDLGALFYLQYKIFGIDKEYRAKNIVIDEVQDYSEFQLYALKAGLETDMFTLVGDLAQGIHSYRGLQNWDALQQTVFPRANYMTLQKSYRTTIEIMFLANEILHLLDQDLPKVKPVVRHGEKPTVHLYDEKHVLVGRMLLLADGLREEGFHSIAIIGKTEEECKVIFKEMQKRKVPNVQFLQENEELERNHLIIVPSYLSKGLEFDTVFLFTLNESFTQEEIDLKLLYVAMTRPMHRLHLFTQEKSALLLDRVDKSQYTLKKVEEEMNGGSYE</sequence>
<dbReference type="Proteomes" id="UP001465426">
    <property type="component" value="Unassembled WGS sequence"/>
</dbReference>
<dbReference type="Pfam" id="PF00580">
    <property type="entry name" value="UvrD-helicase"/>
    <property type="match status" value="1"/>
</dbReference>
<evidence type="ECO:0000256" key="1">
    <source>
        <dbReference type="ARBA" id="ARBA00022741"/>
    </source>
</evidence>
<reference evidence="8 9" key="1">
    <citation type="submission" date="2024-03" db="EMBL/GenBank/DDBJ databases">
        <title>Human intestinal bacterial collection.</title>
        <authorList>
            <person name="Pauvert C."/>
            <person name="Hitch T.C.A."/>
            <person name="Clavel T."/>
        </authorList>
    </citation>
    <scope>NUCLEOTIDE SEQUENCE [LARGE SCALE GENOMIC DNA]</scope>
    <source>
        <strain evidence="8 9">CLA-SR-H024</strain>
    </source>
</reference>
<dbReference type="SUPFAM" id="SSF52540">
    <property type="entry name" value="P-loop containing nucleoside triphosphate hydrolases"/>
    <property type="match status" value="1"/>
</dbReference>
<dbReference type="RefSeq" id="WP_251629113.1">
    <property type="nucleotide sequence ID" value="NZ_JBBMFN010000017.1"/>
</dbReference>
<evidence type="ECO:0000313" key="9">
    <source>
        <dbReference type="Proteomes" id="UP001465426"/>
    </source>
</evidence>
<name>A0ABV1EZB9_9BACI</name>
<dbReference type="EMBL" id="JBBMFN010000017">
    <property type="protein sequence ID" value="MEQ2465846.1"/>
    <property type="molecule type" value="Genomic_DNA"/>
</dbReference>
<dbReference type="InterPro" id="IPR027417">
    <property type="entry name" value="P-loop_NTPase"/>
</dbReference>
<protein>
    <submittedName>
        <fullName evidence="8">RNA polymerase recycling motor HelD</fullName>
    </submittedName>
</protein>
<dbReference type="NCBIfam" id="NF041464">
    <property type="entry name" value="HelD_BACSU"/>
    <property type="match status" value="1"/>
</dbReference>
<feature type="domain" description="UvrD-like helicase ATP-binding" evidence="7">
    <location>
        <begin position="203"/>
        <end position="599"/>
    </location>
</feature>
<keyword evidence="6" id="KW-0175">Coiled coil</keyword>
<keyword evidence="9" id="KW-1185">Reference proteome</keyword>
<dbReference type="InterPro" id="IPR014016">
    <property type="entry name" value="UvrD-like_ATP-bd"/>
</dbReference>
<dbReference type="InterPro" id="IPR048228">
    <property type="entry name" value="HelD_bacillota"/>
</dbReference>
<accession>A0ABV1EZB9</accession>
<evidence type="ECO:0000256" key="2">
    <source>
        <dbReference type="ARBA" id="ARBA00022801"/>
    </source>
</evidence>
<evidence type="ECO:0000256" key="5">
    <source>
        <dbReference type="PROSITE-ProRule" id="PRU00560"/>
    </source>
</evidence>
<dbReference type="PANTHER" id="PTHR11070:SF17">
    <property type="entry name" value="DNA HELICASE IV"/>
    <property type="match status" value="1"/>
</dbReference>
<gene>
    <name evidence="8" type="primary">helD</name>
    <name evidence="8" type="ORF">WMO63_09220</name>
</gene>
<dbReference type="Pfam" id="PF13538">
    <property type="entry name" value="UvrD_C_2"/>
    <property type="match status" value="1"/>
</dbReference>
<feature type="binding site" evidence="5">
    <location>
        <begin position="224"/>
        <end position="231"/>
    </location>
    <ligand>
        <name>ATP</name>
        <dbReference type="ChEBI" id="CHEBI:30616"/>
    </ligand>
</feature>
<comment type="caution">
    <text evidence="8">The sequence shown here is derived from an EMBL/GenBank/DDBJ whole genome shotgun (WGS) entry which is preliminary data.</text>
</comment>
<evidence type="ECO:0000256" key="4">
    <source>
        <dbReference type="ARBA" id="ARBA00022840"/>
    </source>
</evidence>
<dbReference type="InterPro" id="IPR027785">
    <property type="entry name" value="UvrD-like_helicase_C"/>
</dbReference>
<dbReference type="InterPro" id="IPR000212">
    <property type="entry name" value="DNA_helicase_UvrD/REP"/>
</dbReference>
<proteinExistence type="predicted"/>
<keyword evidence="3 5" id="KW-0347">Helicase</keyword>
<dbReference type="Gene3D" id="3.40.50.300">
    <property type="entry name" value="P-loop containing nucleotide triphosphate hydrolases"/>
    <property type="match status" value="2"/>
</dbReference>
<keyword evidence="2 5" id="KW-0378">Hydrolase</keyword>
<evidence type="ECO:0000256" key="3">
    <source>
        <dbReference type="ARBA" id="ARBA00022806"/>
    </source>
</evidence>
<evidence type="ECO:0000259" key="7">
    <source>
        <dbReference type="PROSITE" id="PS51198"/>
    </source>
</evidence>
<dbReference type="PANTHER" id="PTHR11070">
    <property type="entry name" value="UVRD / RECB / PCRA DNA HELICASE FAMILY MEMBER"/>
    <property type="match status" value="1"/>
</dbReference>
<feature type="coiled-coil region" evidence="6">
    <location>
        <begin position="394"/>
        <end position="452"/>
    </location>
</feature>
<keyword evidence="1 5" id="KW-0547">Nucleotide-binding</keyword>
<keyword evidence="4 5" id="KW-0067">ATP-binding</keyword>
<evidence type="ECO:0000256" key="6">
    <source>
        <dbReference type="SAM" id="Coils"/>
    </source>
</evidence>